<evidence type="ECO:0000256" key="2">
    <source>
        <dbReference type="ARBA" id="ARBA00022679"/>
    </source>
</evidence>
<evidence type="ECO:0000256" key="6">
    <source>
        <dbReference type="ARBA" id="ARBA00022786"/>
    </source>
</evidence>
<dbReference type="GO" id="GO:0016020">
    <property type="term" value="C:membrane"/>
    <property type="evidence" value="ECO:0007669"/>
    <property type="project" value="UniProtKB-SubCell"/>
</dbReference>
<dbReference type="GO" id="GO:0016567">
    <property type="term" value="P:protein ubiquitination"/>
    <property type="evidence" value="ECO:0007669"/>
    <property type="project" value="TreeGrafter"/>
</dbReference>
<keyword evidence="5" id="KW-0863">Zinc-finger</keyword>
<dbReference type="Proteomes" id="UP001152795">
    <property type="component" value="Unassembled WGS sequence"/>
</dbReference>
<dbReference type="SMART" id="SM00744">
    <property type="entry name" value="RINGv"/>
    <property type="match status" value="1"/>
</dbReference>
<keyword evidence="6" id="KW-0833">Ubl conjugation pathway</keyword>
<feature type="region of interest" description="Disordered" evidence="10">
    <location>
        <begin position="44"/>
        <end position="76"/>
    </location>
</feature>
<feature type="transmembrane region" description="Helical" evidence="11">
    <location>
        <begin position="169"/>
        <end position="193"/>
    </location>
</feature>
<dbReference type="AlphaFoldDB" id="A0A6S7GWG5"/>
<keyword evidence="3 11" id="KW-0812">Transmembrane</keyword>
<keyword evidence="12" id="KW-0436">Ligase</keyword>
<comment type="caution">
    <text evidence="12">The sequence shown here is derived from an EMBL/GenBank/DDBJ whole genome shotgun (WGS) entry which is preliminary data.</text>
</comment>
<dbReference type="SUPFAM" id="SSF57850">
    <property type="entry name" value="RING/U-box"/>
    <property type="match status" value="1"/>
</dbReference>
<evidence type="ECO:0000256" key="5">
    <source>
        <dbReference type="ARBA" id="ARBA00022771"/>
    </source>
</evidence>
<dbReference type="GO" id="GO:0008270">
    <property type="term" value="F:zinc ion binding"/>
    <property type="evidence" value="ECO:0007669"/>
    <property type="project" value="UniProtKB-KW"/>
</dbReference>
<evidence type="ECO:0000256" key="4">
    <source>
        <dbReference type="ARBA" id="ARBA00022723"/>
    </source>
</evidence>
<reference evidence="12" key="1">
    <citation type="submission" date="2020-04" db="EMBL/GenBank/DDBJ databases">
        <authorList>
            <person name="Alioto T."/>
            <person name="Alioto T."/>
            <person name="Gomez Garrido J."/>
        </authorList>
    </citation>
    <scope>NUCLEOTIDE SEQUENCE</scope>
    <source>
        <strain evidence="12">A484AB</strain>
    </source>
</reference>
<evidence type="ECO:0000256" key="10">
    <source>
        <dbReference type="SAM" id="MobiDB-lite"/>
    </source>
</evidence>
<dbReference type="PROSITE" id="PS51292">
    <property type="entry name" value="ZF_RING_CH"/>
    <property type="match status" value="1"/>
</dbReference>
<evidence type="ECO:0000256" key="9">
    <source>
        <dbReference type="ARBA" id="ARBA00023136"/>
    </source>
</evidence>
<comment type="subcellular location">
    <subcellularLocation>
        <location evidence="1">Membrane</location>
        <topology evidence="1">Multi-pass membrane protein</topology>
    </subcellularLocation>
</comment>
<proteinExistence type="predicted"/>
<dbReference type="OrthoDB" id="273089at2759"/>
<dbReference type="InterPro" id="IPR013083">
    <property type="entry name" value="Znf_RING/FYVE/PHD"/>
</dbReference>
<evidence type="ECO:0000256" key="7">
    <source>
        <dbReference type="ARBA" id="ARBA00022833"/>
    </source>
</evidence>
<evidence type="ECO:0000256" key="1">
    <source>
        <dbReference type="ARBA" id="ARBA00004141"/>
    </source>
</evidence>
<dbReference type="InterPro" id="IPR011016">
    <property type="entry name" value="Znf_RING-CH"/>
</dbReference>
<feature type="transmembrane region" description="Helical" evidence="11">
    <location>
        <begin position="199"/>
        <end position="222"/>
    </location>
</feature>
<keyword evidence="8 11" id="KW-1133">Transmembrane helix</keyword>
<evidence type="ECO:0000256" key="11">
    <source>
        <dbReference type="SAM" id="Phobius"/>
    </source>
</evidence>
<dbReference type="Gene3D" id="3.30.40.10">
    <property type="entry name" value="Zinc/RING finger domain, C3HC4 (zinc finger)"/>
    <property type="match status" value="1"/>
</dbReference>
<gene>
    <name evidence="12" type="ORF">PACLA_8A057623</name>
</gene>
<name>A0A6S7GWG5_PARCT</name>
<keyword evidence="2" id="KW-0808">Transferase</keyword>
<dbReference type="Pfam" id="PF12906">
    <property type="entry name" value="RINGv"/>
    <property type="match status" value="1"/>
</dbReference>
<feature type="compositionally biased region" description="Polar residues" evidence="10">
    <location>
        <begin position="50"/>
        <end position="74"/>
    </location>
</feature>
<evidence type="ECO:0000256" key="8">
    <source>
        <dbReference type="ARBA" id="ARBA00022989"/>
    </source>
</evidence>
<keyword evidence="13" id="KW-1185">Reference proteome</keyword>
<keyword evidence="4" id="KW-0479">Metal-binding</keyword>
<keyword evidence="9 11" id="KW-0472">Membrane</keyword>
<accession>A0A6S7GWG5</accession>
<protein>
    <submittedName>
        <fullName evidence="12">E3 ubiquitin- ligase MARCH2</fullName>
    </submittedName>
</protein>
<feature type="region of interest" description="Disordered" evidence="10">
    <location>
        <begin position="248"/>
        <end position="267"/>
    </location>
</feature>
<organism evidence="12 13">
    <name type="scientific">Paramuricea clavata</name>
    <name type="common">Red gorgonian</name>
    <name type="synonym">Violescent sea-whip</name>
    <dbReference type="NCBI Taxonomy" id="317549"/>
    <lineage>
        <taxon>Eukaryota</taxon>
        <taxon>Metazoa</taxon>
        <taxon>Cnidaria</taxon>
        <taxon>Anthozoa</taxon>
        <taxon>Octocorallia</taxon>
        <taxon>Malacalcyonacea</taxon>
        <taxon>Plexauridae</taxon>
        <taxon>Paramuricea</taxon>
    </lineage>
</organism>
<sequence>MTSFFRAIASCGSVSVKPAMTVAGTKQPEDNSTKTVIQVEALPEHKNYSHVPTSPNSGSDCSTENNGATDSGNTAHGKAVSITSSNSSVICRICQDMDKTENLKTLCQCTGSIAKYHVSCLEKWLSVSKTDICELCHQHFTTKRKPRPFSEWVRWVHGTTQSRYIYGDFLCLIILTPLVLASAALCFEGSWYYFSLGQLMIATGLITLCAFLVFLYVLWFVLSVRYHVHRWHQWRKENQVVEVIVPDTKSKSKGKHKQQQKQQETVV</sequence>
<dbReference type="GO" id="GO:0016874">
    <property type="term" value="F:ligase activity"/>
    <property type="evidence" value="ECO:0007669"/>
    <property type="project" value="UniProtKB-KW"/>
</dbReference>
<evidence type="ECO:0000313" key="13">
    <source>
        <dbReference type="Proteomes" id="UP001152795"/>
    </source>
</evidence>
<dbReference type="PANTHER" id="PTHR46065">
    <property type="entry name" value="E3 UBIQUITIN-PROTEIN LIGASE MARCH 2/3 FAMILY MEMBER"/>
    <property type="match status" value="1"/>
</dbReference>
<evidence type="ECO:0000313" key="12">
    <source>
        <dbReference type="EMBL" id="CAB3994472.1"/>
    </source>
</evidence>
<dbReference type="PANTHER" id="PTHR46065:SF3">
    <property type="entry name" value="FI20425P1"/>
    <property type="match status" value="1"/>
</dbReference>
<keyword evidence="7" id="KW-0862">Zinc</keyword>
<dbReference type="GO" id="GO:0004842">
    <property type="term" value="F:ubiquitin-protein transferase activity"/>
    <property type="evidence" value="ECO:0007669"/>
    <property type="project" value="TreeGrafter"/>
</dbReference>
<evidence type="ECO:0000256" key="3">
    <source>
        <dbReference type="ARBA" id="ARBA00022692"/>
    </source>
</evidence>
<dbReference type="EMBL" id="CACRXK020002472">
    <property type="protein sequence ID" value="CAB3994472.1"/>
    <property type="molecule type" value="Genomic_DNA"/>
</dbReference>